<name>A0ABR2QJ80_9ROSI</name>
<reference evidence="1 2" key="1">
    <citation type="journal article" date="2024" name="G3 (Bethesda)">
        <title>Genome assembly of Hibiscus sabdariffa L. provides insights into metabolisms of medicinal natural products.</title>
        <authorList>
            <person name="Kim T."/>
        </authorList>
    </citation>
    <scope>NUCLEOTIDE SEQUENCE [LARGE SCALE GENOMIC DNA]</scope>
    <source>
        <strain evidence="1">TK-2024</strain>
        <tissue evidence="1">Old leaves</tissue>
    </source>
</reference>
<evidence type="ECO:0000313" key="2">
    <source>
        <dbReference type="Proteomes" id="UP001396334"/>
    </source>
</evidence>
<gene>
    <name evidence="1" type="ORF">V6N11_081178</name>
</gene>
<protein>
    <submittedName>
        <fullName evidence="1">Uncharacterized protein</fullName>
    </submittedName>
</protein>
<comment type="caution">
    <text evidence="1">The sequence shown here is derived from an EMBL/GenBank/DDBJ whole genome shotgun (WGS) entry which is preliminary data.</text>
</comment>
<organism evidence="1 2">
    <name type="scientific">Hibiscus sabdariffa</name>
    <name type="common">roselle</name>
    <dbReference type="NCBI Taxonomy" id="183260"/>
    <lineage>
        <taxon>Eukaryota</taxon>
        <taxon>Viridiplantae</taxon>
        <taxon>Streptophyta</taxon>
        <taxon>Embryophyta</taxon>
        <taxon>Tracheophyta</taxon>
        <taxon>Spermatophyta</taxon>
        <taxon>Magnoliopsida</taxon>
        <taxon>eudicotyledons</taxon>
        <taxon>Gunneridae</taxon>
        <taxon>Pentapetalae</taxon>
        <taxon>rosids</taxon>
        <taxon>malvids</taxon>
        <taxon>Malvales</taxon>
        <taxon>Malvaceae</taxon>
        <taxon>Malvoideae</taxon>
        <taxon>Hibiscus</taxon>
    </lineage>
</organism>
<dbReference type="EMBL" id="JBBPBN010000037">
    <property type="protein sequence ID" value="KAK9000689.1"/>
    <property type="molecule type" value="Genomic_DNA"/>
</dbReference>
<evidence type="ECO:0000313" key="1">
    <source>
        <dbReference type="EMBL" id="KAK9000689.1"/>
    </source>
</evidence>
<accession>A0ABR2QJ80</accession>
<sequence>MLSRGGSVAAATLGKVGKLGMLGRGGSVTVGTLGKLGKLGMLGRGGSVAAGTVGKVGKLGMLGSGGSAPVFGIAGIVGIGGSCRRFHHARVPLPLELTQDEPVYVKAKHYQAILSEDSIVPDSRLGTNSSKFGSPRHVHAN</sequence>
<proteinExistence type="predicted"/>
<keyword evidence="2" id="KW-1185">Reference proteome</keyword>
<dbReference type="Proteomes" id="UP001396334">
    <property type="component" value="Unassembled WGS sequence"/>
</dbReference>